<dbReference type="Gene3D" id="1.20.1050.10">
    <property type="match status" value="1"/>
</dbReference>
<dbReference type="STRING" id="1367847.JCM7686_0974"/>
<accession>S5Y9R5</accession>
<evidence type="ECO:0000313" key="4">
    <source>
        <dbReference type="Proteomes" id="UP000015480"/>
    </source>
</evidence>
<feature type="domain" description="GST N-terminal" evidence="1">
    <location>
        <begin position="1"/>
        <end position="76"/>
    </location>
</feature>
<dbReference type="SUPFAM" id="SSF47616">
    <property type="entry name" value="GST C-terminal domain-like"/>
    <property type="match status" value="1"/>
</dbReference>
<keyword evidence="4" id="KW-1185">Reference proteome</keyword>
<dbReference type="KEGG" id="pami:JCM7686_0974"/>
<dbReference type="Pfam" id="PF13417">
    <property type="entry name" value="GST_N_3"/>
    <property type="match status" value="1"/>
</dbReference>
<sequence length="209" mass="22621">MPTLYFSPHACSIAPHILLEWIGQPYVATRIATGSPELIALNPAGAVPVLQEDDGWVLTQAGAILDYLAHKHPGAGLSGGDSLRDRAEAHRWASFLTGDLHGSYWPFFMPDRYTTDTSDSAKEHVVAAARKLVAKKLDLLEDHMAGREWFLGAGKGKRSYVDAYAFPMLGWARQALPDGLGARAQLKDLHARLAADPAVKKVIAAEKAA</sequence>
<dbReference type="CDD" id="cd03057">
    <property type="entry name" value="GST_N_Beta"/>
    <property type="match status" value="1"/>
</dbReference>
<dbReference type="HOGENOM" id="CLU_011226_6_1_5"/>
<dbReference type="SFLD" id="SFLDG01150">
    <property type="entry name" value="Main.1:_Beta-like"/>
    <property type="match status" value="1"/>
</dbReference>
<dbReference type="PANTHER" id="PTHR44051:SF8">
    <property type="entry name" value="GLUTATHIONE S-TRANSFERASE GSTA"/>
    <property type="match status" value="1"/>
</dbReference>
<gene>
    <name evidence="3" type="ORF">JCM7686_0974</name>
</gene>
<dbReference type="RefSeq" id="WP_020949721.1">
    <property type="nucleotide sequence ID" value="NC_022041.1"/>
</dbReference>
<dbReference type="EC" id="2.5.1.18" evidence="3"/>
<dbReference type="EMBL" id="CP006650">
    <property type="protein sequence ID" value="AGT08083.1"/>
    <property type="molecule type" value="Genomic_DNA"/>
</dbReference>
<dbReference type="InterPro" id="IPR036282">
    <property type="entry name" value="Glutathione-S-Trfase_C_sf"/>
</dbReference>
<dbReference type="SFLD" id="SFLDS00019">
    <property type="entry name" value="Glutathione_Transferase_(cytos"/>
    <property type="match status" value="1"/>
</dbReference>
<name>S5Y9R5_PARAH</name>
<reference evidence="3 4" key="1">
    <citation type="journal article" date="2014" name="BMC Genomics">
        <title>Architecture and functions of a multipartite genome of the methylotrophic bacterium Paracoccus aminophilus JCM 7686, containing primary and secondary chromids.</title>
        <authorList>
            <person name="Dziewit L."/>
            <person name="Czarnecki J."/>
            <person name="Wibberg D."/>
            <person name="Radlinska M."/>
            <person name="Mrozek P."/>
            <person name="Szymczak M."/>
            <person name="Schluter A."/>
            <person name="Puhler A."/>
            <person name="Bartosik D."/>
        </authorList>
    </citation>
    <scope>NUCLEOTIDE SEQUENCE [LARGE SCALE GENOMIC DNA]</scope>
    <source>
        <strain evidence="3">JCM 7686</strain>
    </source>
</reference>
<evidence type="ECO:0000259" key="2">
    <source>
        <dbReference type="PROSITE" id="PS50405"/>
    </source>
</evidence>
<dbReference type="PROSITE" id="PS50405">
    <property type="entry name" value="GST_CTER"/>
    <property type="match status" value="1"/>
</dbReference>
<feature type="domain" description="GST C-terminal" evidence="2">
    <location>
        <begin position="82"/>
        <end position="209"/>
    </location>
</feature>
<dbReference type="SUPFAM" id="SSF52833">
    <property type="entry name" value="Thioredoxin-like"/>
    <property type="match status" value="1"/>
</dbReference>
<dbReference type="InterPro" id="IPR040079">
    <property type="entry name" value="Glutathione_S-Trfase"/>
</dbReference>
<dbReference type="Gene3D" id="3.40.30.10">
    <property type="entry name" value="Glutaredoxin"/>
    <property type="match status" value="1"/>
</dbReference>
<dbReference type="SFLD" id="SFLDG00358">
    <property type="entry name" value="Main_(cytGST)"/>
    <property type="match status" value="1"/>
</dbReference>
<dbReference type="InterPro" id="IPR036249">
    <property type="entry name" value="Thioredoxin-like_sf"/>
</dbReference>
<keyword evidence="3" id="KW-0808">Transferase</keyword>
<dbReference type="CDD" id="cd03188">
    <property type="entry name" value="GST_C_Beta"/>
    <property type="match status" value="1"/>
</dbReference>
<dbReference type="eggNOG" id="COG0625">
    <property type="taxonomic scope" value="Bacteria"/>
</dbReference>
<dbReference type="Pfam" id="PF13410">
    <property type="entry name" value="GST_C_2"/>
    <property type="match status" value="1"/>
</dbReference>
<dbReference type="PROSITE" id="PS50404">
    <property type="entry name" value="GST_NTER"/>
    <property type="match status" value="1"/>
</dbReference>
<dbReference type="InterPro" id="IPR004045">
    <property type="entry name" value="Glutathione_S-Trfase_N"/>
</dbReference>
<evidence type="ECO:0000313" key="3">
    <source>
        <dbReference type="EMBL" id="AGT08083.1"/>
    </source>
</evidence>
<protein>
    <submittedName>
        <fullName evidence="3">Glutathione S-transferase</fullName>
        <ecNumber evidence="3">2.5.1.18</ecNumber>
    </submittedName>
</protein>
<dbReference type="PATRIC" id="fig|1367847.3.peg.937"/>
<dbReference type="OrthoDB" id="7583243at2"/>
<dbReference type="Proteomes" id="UP000015480">
    <property type="component" value="Chromosome"/>
</dbReference>
<dbReference type="GO" id="GO:0004364">
    <property type="term" value="F:glutathione transferase activity"/>
    <property type="evidence" value="ECO:0007669"/>
    <property type="project" value="UniProtKB-EC"/>
</dbReference>
<evidence type="ECO:0000259" key="1">
    <source>
        <dbReference type="PROSITE" id="PS50404"/>
    </source>
</evidence>
<proteinExistence type="predicted"/>
<dbReference type="AlphaFoldDB" id="S5Y9R5"/>
<organism evidence="3 4">
    <name type="scientific">Paracoccus aminophilus JCM 7686</name>
    <dbReference type="NCBI Taxonomy" id="1367847"/>
    <lineage>
        <taxon>Bacteria</taxon>
        <taxon>Pseudomonadati</taxon>
        <taxon>Pseudomonadota</taxon>
        <taxon>Alphaproteobacteria</taxon>
        <taxon>Rhodobacterales</taxon>
        <taxon>Paracoccaceae</taxon>
        <taxon>Paracoccus</taxon>
    </lineage>
</organism>
<dbReference type="InterPro" id="IPR010987">
    <property type="entry name" value="Glutathione-S-Trfase_C-like"/>
</dbReference>
<dbReference type="PANTHER" id="PTHR44051">
    <property type="entry name" value="GLUTATHIONE S-TRANSFERASE-RELATED"/>
    <property type="match status" value="1"/>
</dbReference>